<organism evidence="1 2">
    <name type="scientific">Caldicellulosiruptor diazotrophicus</name>
    <dbReference type="NCBI Taxonomy" id="2806205"/>
    <lineage>
        <taxon>Bacteria</taxon>
        <taxon>Bacillati</taxon>
        <taxon>Bacillota</taxon>
        <taxon>Bacillota incertae sedis</taxon>
        <taxon>Caldicellulosiruptorales</taxon>
        <taxon>Caldicellulosiruptoraceae</taxon>
        <taxon>Caldicellulosiruptor</taxon>
    </lineage>
</organism>
<dbReference type="RefSeq" id="WP_207182907.1">
    <property type="nucleotide sequence ID" value="NZ_AP024482.1"/>
</dbReference>
<reference evidence="1 2" key="1">
    <citation type="submission" date="2021-02" db="EMBL/GenBank/DDBJ databases">
        <title>Nitrogen-fixing ability and nitrogen fixation related genes of thermophilic fermentative bacteria in the genus Caldicellulosiruptor.</title>
        <authorList>
            <person name="Chen Y."/>
            <person name="Nishihara A."/>
            <person name="Haruta S."/>
        </authorList>
    </citation>
    <scope>NUCLEOTIDE SEQUENCE [LARGE SCALE GENOMIC DNA]</scope>
    <source>
        <strain evidence="1 2">YA01</strain>
        <plasmid evidence="1 2">pYA01-2</plasmid>
    </source>
</reference>
<keyword evidence="2" id="KW-1185">Reference proteome</keyword>
<protein>
    <recommendedName>
        <fullName evidence="3">CopG domain protein DNA-binding domain protein</fullName>
    </recommendedName>
</protein>
<sequence length="69" mass="7917">MNKVRMNVYLDESLKKYVEEQAEFYGMSLSAFVSMCVAEHKKQNEAINVLDNLVDELKKKGCANDEAKQ</sequence>
<evidence type="ECO:0008006" key="3">
    <source>
        <dbReference type="Google" id="ProtNLM"/>
    </source>
</evidence>
<geneLocation type="plasmid" evidence="1 2">
    <name>pYA01-2</name>
</geneLocation>
<proteinExistence type="predicted"/>
<dbReference type="Proteomes" id="UP000663623">
    <property type="component" value="Plasmid pYA01-2"/>
</dbReference>
<dbReference type="SUPFAM" id="SSF47598">
    <property type="entry name" value="Ribbon-helix-helix"/>
    <property type="match status" value="1"/>
</dbReference>
<dbReference type="EMBL" id="AP024482">
    <property type="protein sequence ID" value="BCS82483.1"/>
    <property type="molecule type" value="Genomic_DNA"/>
</dbReference>
<name>A0ABN6EAK3_9FIRM</name>
<gene>
    <name evidence="1" type="ORF">CaldiYA01_24430</name>
</gene>
<evidence type="ECO:0000313" key="2">
    <source>
        <dbReference type="Proteomes" id="UP000663623"/>
    </source>
</evidence>
<accession>A0ABN6EAK3</accession>
<evidence type="ECO:0000313" key="1">
    <source>
        <dbReference type="EMBL" id="BCS82483.1"/>
    </source>
</evidence>
<keyword evidence="1" id="KW-0614">Plasmid</keyword>
<dbReference type="InterPro" id="IPR010985">
    <property type="entry name" value="Ribbon_hlx_hlx"/>
</dbReference>